<sequence>MSAPLSRDDWERIRRASMQAFPKVLDGLPADGVLLSYQQELFQAVSSHALVATDKSRRVGATWGIGAAAVLFSGAERSAGGMDTLYIGYNLDMAREFIDTCAMWARAFNQACSEVGEFLFAEQDAGGAEKHIQAFRIRFASGFEIVALSSRPRSLRGRQGFVILDEFAFHDDAAELLKAAMALLIWGGRVLVISTHNGVDNPFNELLTEIRSGKRPGAVVRVTFDDALEQGLYQRICLVTGKTWSPQAEADWRDQIRRIYGSAADEELDCIPSMGTGVYLTTAQIEAATHAAPVLRLTCPAGFELLPEAQRIAYVNDWLSEHADPVLKTLDKTLRHSYGFDFARSGDLSVFLPVAQGQDLVRRVPFSIELRNVPFKQQEQLLYYVVDRLPRFHAGKHDARGNGQYLAEVAQQKYGQRIEAVMLSQSWYLDNTPKLKTRIEEQTFLLPADADVVSDVRQLRLVRGIPMVPDKATTRGADGGQRHGDTAIAAVLANAASEADVTEYDYRPAGSAGAALPGGSGTGGFWRPDHSRDGRENDREGLL</sequence>
<dbReference type="InterPro" id="IPR012036">
    <property type="entry name" value="Phage_Mu_Gp28"/>
</dbReference>
<evidence type="ECO:0000313" key="2">
    <source>
        <dbReference type="EMBL" id="MEH0098038.1"/>
    </source>
</evidence>
<proteinExistence type="predicted"/>
<reference evidence="2 3" key="1">
    <citation type="submission" date="2024-02" db="EMBL/GenBank/DDBJ databases">
        <title>A new putative Pannonibacter species isolated from two cases of bloodstream infections in paediatric patients.</title>
        <authorList>
            <person name="Castellana S."/>
            <person name="De Laurentiis V."/>
            <person name="Grassi M."/>
            <person name="De Leonardis F."/>
            <person name="Mosca A."/>
            <person name="De Carlo C."/>
            <person name="Sparapano E."/>
            <person name="Ronga L."/>
            <person name="Santacroce L."/>
            <person name="Chironna M."/>
            <person name="De Robertis A."/>
            <person name="Bianco A."/>
            <person name="Del Sambro L."/>
            <person name="Capozzi L."/>
            <person name="Parisi A."/>
        </authorList>
    </citation>
    <scope>NUCLEOTIDE SEQUENCE [LARGE SCALE GENOMIC DNA]</scope>
    <source>
        <strain evidence="2 3">Pt2</strain>
    </source>
</reference>
<dbReference type="Gene3D" id="3.30.420.240">
    <property type="match status" value="1"/>
</dbReference>
<gene>
    <name evidence="2" type="ORF">V6L76_17380</name>
</gene>
<dbReference type="PIRSF" id="PIRSF007056">
    <property type="entry name" value="UCP007056"/>
    <property type="match status" value="1"/>
</dbReference>
<dbReference type="Proteomes" id="UP001380822">
    <property type="component" value="Unassembled WGS sequence"/>
</dbReference>
<dbReference type="InterPro" id="IPR027417">
    <property type="entry name" value="P-loop_NTPase"/>
</dbReference>
<evidence type="ECO:0000256" key="1">
    <source>
        <dbReference type="SAM" id="MobiDB-lite"/>
    </source>
</evidence>
<dbReference type="Gene3D" id="3.40.50.300">
    <property type="entry name" value="P-loop containing nucleotide triphosphate hydrolases"/>
    <property type="match status" value="1"/>
</dbReference>
<feature type="compositionally biased region" description="Basic and acidic residues" evidence="1">
    <location>
        <begin position="527"/>
        <end position="543"/>
    </location>
</feature>
<protein>
    <submittedName>
        <fullName evidence="2">Terminase family protein</fullName>
    </submittedName>
</protein>
<dbReference type="EMBL" id="JBAKBE010000011">
    <property type="protein sequence ID" value="MEH0098038.1"/>
    <property type="molecule type" value="Genomic_DNA"/>
</dbReference>
<dbReference type="Pfam" id="PF03237">
    <property type="entry name" value="Terminase_6N"/>
    <property type="match status" value="1"/>
</dbReference>
<comment type="caution">
    <text evidence="2">The sequence shown here is derived from an EMBL/GenBank/DDBJ whole genome shotgun (WGS) entry which is preliminary data.</text>
</comment>
<organism evidence="2 3">
    <name type="scientific">Pannonibacter anstelovis</name>
    <dbReference type="NCBI Taxonomy" id="3121537"/>
    <lineage>
        <taxon>Bacteria</taxon>
        <taxon>Pseudomonadati</taxon>
        <taxon>Pseudomonadota</taxon>
        <taxon>Alphaproteobacteria</taxon>
        <taxon>Hyphomicrobiales</taxon>
        <taxon>Stappiaceae</taxon>
        <taxon>Pannonibacter</taxon>
    </lineage>
</organism>
<name>A0ABU7ZSE6_9HYPH</name>
<accession>A0ABU7ZSE6</accession>
<keyword evidence="3" id="KW-1185">Reference proteome</keyword>
<feature type="region of interest" description="Disordered" evidence="1">
    <location>
        <begin position="512"/>
        <end position="543"/>
    </location>
</feature>
<evidence type="ECO:0000313" key="3">
    <source>
        <dbReference type="Proteomes" id="UP001380822"/>
    </source>
</evidence>
<dbReference type="RefSeq" id="WP_334252408.1">
    <property type="nucleotide sequence ID" value="NZ_JBAKBE010000011.1"/>
</dbReference>